<keyword evidence="2" id="KW-1185">Reference proteome</keyword>
<accession>A0A151X9L2</accession>
<evidence type="ECO:0000313" key="1">
    <source>
        <dbReference type="EMBL" id="KYQ57075.1"/>
    </source>
</evidence>
<sequence>VASWNGIRDVQEKRTRDKRKRRGARLIRSRFHEREREMVFTSVHHHYGNLVRIRNVGLRVSFRCRATRAFSKPISLCLQDKTQSVDLELVESEIHSPRAPFKLLIPRRIRGKFAKLDPPPWVRLYFKYLYALASRQWTMPLENGGLRRVVQRGRSVFFRQRVARRRCVYQRPDALIVRYTCRR</sequence>
<dbReference type="AlphaFoldDB" id="A0A151X9L2"/>
<evidence type="ECO:0000313" key="2">
    <source>
        <dbReference type="Proteomes" id="UP000075809"/>
    </source>
</evidence>
<organism evidence="1 2">
    <name type="scientific">Mycetomoellerius zeteki</name>
    <dbReference type="NCBI Taxonomy" id="64791"/>
    <lineage>
        <taxon>Eukaryota</taxon>
        <taxon>Metazoa</taxon>
        <taxon>Ecdysozoa</taxon>
        <taxon>Arthropoda</taxon>
        <taxon>Hexapoda</taxon>
        <taxon>Insecta</taxon>
        <taxon>Pterygota</taxon>
        <taxon>Neoptera</taxon>
        <taxon>Endopterygota</taxon>
        <taxon>Hymenoptera</taxon>
        <taxon>Apocrita</taxon>
        <taxon>Aculeata</taxon>
        <taxon>Formicoidea</taxon>
        <taxon>Formicidae</taxon>
        <taxon>Myrmicinae</taxon>
        <taxon>Mycetomoellerius</taxon>
    </lineage>
</organism>
<name>A0A151X9L2_9HYME</name>
<dbReference type="EMBL" id="KQ982373">
    <property type="protein sequence ID" value="KYQ57075.1"/>
    <property type="molecule type" value="Genomic_DNA"/>
</dbReference>
<feature type="non-terminal residue" evidence="1">
    <location>
        <position position="1"/>
    </location>
</feature>
<reference evidence="1 2" key="1">
    <citation type="submission" date="2015-09" db="EMBL/GenBank/DDBJ databases">
        <title>Trachymyrmex zeteki WGS genome.</title>
        <authorList>
            <person name="Nygaard S."/>
            <person name="Hu H."/>
            <person name="Boomsma J."/>
            <person name="Zhang G."/>
        </authorList>
    </citation>
    <scope>NUCLEOTIDE SEQUENCE [LARGE SCALE GENOMIC DNA]</scope>
    <source>
        <strain evidence="1">Tzet28-1</strain>
        <tissue evidence="1">Whole body</tissue>
    </source>
</reference>
<protein>
    <submittedName>
        <fullName evidence="1">Uncharacterized protein</fullName>
    </submittedName>
</protein>
<dbReference type="Proteomes" id="UP000075809">
    <property type="component" value="Unassembled WGS sequence"/>
</dbReference>
<proteinExistence type="predicted"/>
<gene>
    <name evidence="1" type="ORF">ALC60_04063</name>
</gene>